<dbReference type="PANTHER" id="PTHR11911:SF111">
    <property type="entry name" value="INOSINE-5'-MONOPHOSPHATE DEHYDROGENASE"/>
    <property type="match status" value="1"/>
</dbReference>
<dbReference type="SUPFAM" id="SSF54631">
    <property type="entry name" value="CBS-domain pair"/>
    <property type="match status" value="1"/>
</dbReference>
<dbReference type="PROSITE" id="PS00487">
    <property type="entry name" value="IMP_DH_GMP_RED"/>
    <property type="match status" value="1"/>
</dbReference>
<evidence type="ECO:0000256" key="1">
    <source>
        <dbReference type="ARBA" id="ARBA00001958"/>
    </source>
</evidence>
<evidence type="ECO:0000256" key="11">
    <source>
        <dbReference type="PIRSR" id="PIRSR000130-1"/>
    </source>
</evidence>
<dbReference type="EC" id="1.1.1.205" evidence="16"/>
<keyword evidence="6 13" id="KW-0630">Potassium</keyword>
<dbReference type="GO" id="GO:0003938">
    <property type="term" value="F:IMP dehydrogenase activity"/>
    <property type="evidence" value="ECO:0007669"/>
    <property type="project" value="UniProtKB-EC"/>
</dbReference>
<keyword evidence="5 16" id="KW-0658">Purine biosynthesis</keyword>
<comment type="catalytic activity">
    <reaction evidence="10 16">
        <text>IMP + NAD(+) + H2O = XMP + NADH + H(+)</text>
        <dbReference type="Rhea" id="RHEA:11708"/>
        <dbReference type="ChEBI" id="CHEBI:15377"/>
        <dbReference type="ChEBI" id="CHEBI:15378"/>
        <dbReference type="ChEBI" id="CHEBI:57464"/>
        <dbReference type="ChEBI" id="CHEBI:57540"/>
        <dbReference type="ChEBI" id="CHEBI:57945"/>
        <dbReference type="ChEBI" id="CHEBI:58053"/>
        <dbReference type="EC" id="1.1.1.205"/>
    </reaction>
</comment>
<feature type="binding site" evidence="12">
    <location>
        <begin position="242"/>
        <end position="244"/>
    </location>
    <ligand>
        <name>NAD(+)</name>
        <dbReference type="ChEBI" id="CHEBI:57540"/>
    </ligand>
</feature>
<dbReference type="InterPro" id="IPR046342">
    <property type="entry name" value="CBS_dom_sf"/>
</dbReference>
<name>A0A3R9RIV8_9CREN</name>
<sequence>MRIDRFEFAFTFNDVILLPGKTEIEPSNVDLTTRIGNIALSIPILSSPMDTVTEEEMSIAMARMGGLGILHRNCSVEEQVNMAKAVKRAESFIIRDVITVSPEDSVEEARRLMREHGISGLPVIVGRKLVGIVTRRDVYFAENGSLLVKDIMTKDPITVGPEITPQEARKIMARYKIEKLPVVSESGELIGLVTAKDVFYRESHPFATRDEEGRLRVGAAISPFDIDRAKTLAPYVDVLVTDVAHFHNENVISATKRIIDEVGVPVIAGNIGTYEAAEEAITRLDIIGLRVGIGSGSICTTGEVTGVAAPTLYAVASASEAVRKYSKDVAVIADGGIRGPGEAAKAFAMGADAVMLGYALAGTKEAPGSTMMIGGKMYKIYRGMGSPSARSKRFAMDRYSKPSKDIAEGIEGLVPYRGDVTTVVDRFVAGLKAAFGYVGAANISEMKSKARVALISHSGMSEIAPHDVKPLEKISD</sequence>
<dbReference type="CDD" id="cd04601">
    <property type="entry name" value="CBS_pair_IMPDH"/>
    <property type="match status" value="1"/>
</dbReference>
<comment type="similarity">
    <text evidence="2 15">Belongs to the IMPDH/GMPR family.</text>
</comment>
<evidence type="ECO:0000256" key="6">
    <source>
        <dbReference type="ARBA" id="ARBA00022958"/>
    </source>
</evidence>
<evidence type="ECO:0000259" key="17">
    <source>
        <dbReference type="PROSITE" id="PS51371"/>
    </source>
</evidence>
<dbReference type="OMA" id="MGYCGAK"/>
<feature type="binding site" description="in other chain" evidence="13">
    <location>
        <position position="296"/>
    </location>
    <ligand>
        <name>K(+)</name>
        <dbReference type="ChEBI" id="CHEBI:29103"/>
        <note>ligand shared between two tetrameric partners</note>
    </ligand>
</feature>
<feature type="binding site" evidence="12">
    <location>
        <begin position="292"/>
        <end position="294"/>
    </location>
    <ligand>
        <name>NAD(+)</name>
        <dbReference type="ChEBI" id="CHEBI:57540"/>
    </ligand>
</feature>
<feature type="active site" description="Thioimidate intermediate" evidence="11">
    <location>
        <position position="299"/>
    </location>
</feature>
<evidence type="ECO:0000256" key="14">
    <source>
        <dbReference type="PROSITE-ProRule" id="PRU00703"/>
    </source>
</evidence>
<dbReference type="CDD" id="cd00381">
    <property type="entry name" value="IMPDH"/>
    <property type="match status" value="1"/>
</dbReference>
<dbReference type="RefSeq" id="WP_012309721.1">
    <property type="nucleotide sequence ID" value="NZ_RCOR01000018.1"/>
</dbReference>
<dbReference type="GeneID" id="6094355"/>
<reference evidence="18 19" key="1">
    <citation type="submission" date="2018-10" db="EMBL/GenBank/DDBJ databases">
        <title>Co-occurring genomic capacity for anaerobic methane metabolism and dissimilatory sulfite reduction discovered in the Korarchaeota.</title>
        <authorList>
            <person name="Mckay L.J."/>
            <person name="Dlakic M."/>
            <person name="Fields M.W."/>
            <person name="Delmont T.O."/>
            <person name="Eren A.M."/>
            <person name="Jay Z.J."/>
            <person name="Klingelsmith K.B."/>
            <person name="Rusch D.B."/>
            <person name="Inskeep W.P."/>
        </authorList>
    </citation>
    <scope>NUCLEOTIDE SEQUENCE [LARGE SCALE GENOMIC DNA]</scope>
    <source>
        <strain evidence="18 19">WS</strain>
    </source>
</reference>
<evidence type="ECO:0000256" key="9">
    <source>
        <dbReference type="ARBA" id="ARBA00023122"/>
    </source>
</evidence>
<dbReference type="Proteomes" id="UP000278149">
    <property type="component" value="Unassembled WGS sequence"/>
</dbReference>
<dbReference type="NCBIfam" id="TIGR01302">
    <property type="entry name" value="IMP_dehydrog"/>
    <property type="match status" value="1"/>
</dbReference>
<evidence type="ECO:0000256" key="4">
    <source>
        <dbReference type="ARBA" id="ARBA00022749"/>
    </source>
</evidence>
<organism evidence="18 19">
    <name type="scientific">Candidatus Korarchaeum cryptofilum</name>
    <dbReference type="NCBI Taxonomy" id="498846"/>
    <lineage>
        <taxon>Archaea</taxon>
        <taxon>Thermoproteota</taxon>
        <taxon>Candidatus Korarchaeia</taxon>
        <taxon>Candidatus Korarchaeales</taxon>
        <taxon>Candidatus Korarchaeaceae</taxon>
        <taxon>Candidatus Korarchaeum</taxon>
    </lineage>
</organism>
<proteinExistence type="inferred from homology"/>
<evidence type="ECO:0000313" key="19">
    <source>
        <dbReference type="Proteomes" id="UP000278149"/>
    </source>
</evidence>
<dbReference type="PROSITE" id="PS51371">
    <property type="entry name" value="CBS"/>
    <property type="match status" value="2"/>
</dbReference>
<gene>
    <name evidence="18" type="primary">guaB</name>
    <name evidence="18" type="ORF">D9Q81_02425</name>
</gene>
<dbReference type="InterPro" id="IPR013785">
    <property type="entry name" value="Aldolase_TIM"/>
</dbReference>
<feature type="active site" description="Proton acceptor" evidence="11">
    <location>
        <position position="398"/>
    </location>
</feature>
<dbReference type="InterPro" id="IPR005990">
    <property type="entry name" value="IMP_DH"/>
</dbReference>
<evidence type="ECO:0000256" key="16">
    <source>
        <dbReference type="RuleBase" id="RU003928"/>
    </source>
</evidence>
<evidence type="ECO:0000313" key="18">
    <source>
        <dbReference type="EMBL" id="RSN69481.1"/>
    </source>
</evidence>
<dbReference type="InterPro" id="IPR001093">
    <property type="entry name" value="IMP_DH_GMPRt"/>
</dbReference>
<dbReference type="SMR" id="A0A3R9RIV8"/>
<evidence type="ECO:0000256" key="5">
    <source>
        <dbReference type="ARBA" id="ARBA00022755"/>
    </source>
</evidence>
<evidence type="ECO:0000256" key="12">
    <source>
        <dbReference type="PIRSR" id="PIRSR000130-3"/>
    </source>
</evidence>
<dbReference type="SMART" id="SM00116">
    <property type="entry name" value="CBS"/>
    <property type="match status" value="2"/>
</dbReference>
<dbReference type="Pfam" id="PF00478">
    <property type="entry name" value="IMPDH"/>
    <property type="match status" value="1"/>
</dbReference>
<dbReference type="EMBL" id="RCOR01000018">
    <property type="protein sequence ID" value="RSN69481.1"/>
    <property type="molecule type" value="Genomic_DNA"/>
</dbReference>
<keyword evidence="3 16" id="KW-0479">Metal-binding</keyword>
<dbReference type="FunFam" id="3.20.20.70:FF:000424">
    <property type="entry name" value="Inosine-5'-monophosphate dehydrogenase 2"/>
    <property type="match status" value="1"/>
</dbReference>
<dbReference type="SMART" id="SM01240">
    <property type="entry name" value="IMPDH"/>
    <property type="match status" value="1"/>
</dbReference>
<evidence type="ECO:0000256" key="7">
    <source>
        <dbReference type="ARBA" id="ARBA00023002"/>
    </source>
</evidence>
<keyword evidence="9 14" id="KW-0129">CBS domain</keyword>
<protein>
    <recommendedName>
        <fullName evidence="16">Inosine-5'-monophosphate dehydrogenase</fullName>
        <ecNumber evidence="16">1.1.1.205</ecNumber>
    </recommendedName>
</protein>
<comment type="caution">
    <text evidence="18">The sequence shown here is derived from an EMBL/GenBank/DDBJ whole genome shotgun (WGS) entry which is preliminary data.</text>
</comment>
<feature type="domain" description="CBS" evidence="17">
    <location>
        <begin position="93"/>
        <end position="151"/>
    </location>
</feature>
<dbReference type="PIRSF" id="PIRSF000130">
    <property type="entry name" value="IMPDH"/>
    <property type="match status" value="1"/>
</dbReference>
<evidence type="ECO:0000256" key="3">
    <source>
        <dbReference type="ARBA" id="ARBA00022723"/>
    </source>
</evidence>
<keyword evidence="7 15" id="KW-0560">Oxidoreductase</keyword>
<keyword evidence="4 16" id="KW-0332">GMP biosynthesis</keyword>
<dbReference type="PANTHER" id="PTHR11911">
    <property type="entry name" value="INOSINE-5-MONOPHOSPHATE DEHYDROGENASE RELATED"/>
    <property type="match status" value="1"/>
</dbReference>
<feature type="domain" description="CBS" evidence="17">
    <location>
        <begin position="152"/>
        <end position="211"/>
    </location>
</feature>
<evidence type="ECO:0000256" key="10">
    <source>
        <dbReference type="ARBA" id="ARBA00048028"/>
    </source>
</evidence>
<evidence type="ECO:0000256" key="15">
    <source>
        <dbReference type="RuleBase" id="RU003927"/>
    </source>
</evidence>
<dbReference type="AlphaFoldDB" id="A0A3R9RIV8"/>
<feature type="binding site" description="in other chain" evidence="13">
    <location>
        <position position="299"/>
    </location>
    <ligand>
        <name>K(+)</name>
        <dbReference type="ChEBI" id="CHEBI:29103"/>
        <note>ligand shared between two tetrameric partners</note>
    </ligand>
</feature>
<evidence type="ECO:0000256" key="2">
    <source>
        <dbReference type="ARBA" id="ARBA00005502"/>
    </source>
</evidence>
<dbReference type="SUPFAM" id="SSF51412">
    <property type="entry name" value="Inosine monophosphate dehydrogenase (IMPDH)"/>
    <property type="match status" value="1"/>
</dbReference>
<dbReference type="InterPro" id="IPR000644">
    <property type="entry name" value="CBS_dom"/>
</dbReference>
<evidence type="ECO:0000256" key="13">
    <source>
        <dbReference type="PIRSR" id="PIRSR000130-4"/>
    </source>
</evidence>
<dbReference type="UniPathway" id="UPA00601">
    <property type="reaction ID" value="UER00295"/>
</dbReference>
<keyword evidence="8 12" id="KW-0520">NAD</keyword>
<dbReference type="Gene3D" id="3.20.20.70">
    <property type="entry name" value="Aldolase class I"/>
    <property type="match status" value="1"/>
</dbReference>
<dbReference type="InterPro" id="IPR015875">
    <property type="entry name" value="IMP_DH/GMP_Rdtase_CS"/>
</dbReference>
<comment type="pathway">
    <text evidence="16">Purine metabolism; XMP biosynthesis via de novo pathway; XMP from IMP: step 1/1.</text>
</comment>
<dbReference type="GO" id="GO:0006183">
    <property type="term" value="P:GTP biosynthetic process"/>
    <property type="evidence" value="ECO:0007669"/>
    <property type="project" value="TreeGrafter"/>
</dbReference>
<dbReference type="GO" id="GO:0046872">
    <property type="term" value="F:metal ion binding"/>
    <property type="evidence" value="ECO:0007669"/>
    <property type="project" value="UniProtKB-KW"/>
</dbReference>
<feature type="binding site" description="in other chain" evidence="13">
    <location>
        <position position="294"/>
    </location>
    <ligand>
        <name>K(+)</name>
        <dbReference type="ChEBI" id="CHEBI:29103"/>
        <note>ligand shared between two tetrameric partners</note>
    </ligand>
</feature>
<comment type="cofactor">
    <cofactor evidence="1">
        <name>K(+)</name>
        <dbReference type="ChEBI" id="CHEBI:29103"/>
    </cofactor>
</comment>
<accession>A0A3R9RIV8</accession>
<dbReference type="GO" id="GO:0006177">
    <property type="term" value="P:GMP biosynthetic process"/>
    <property type="evidence" value="ECO:0007669"/>
    <property type="project" value="UniProtKB-KW"/>
</dbReference>
<dbReference type="Pfam" id="PF00571">
    <property type="entry name" value="CBS"/>
    <property type="match status" value="2"/>
</dbReference>
<evidence type="ECO:0000256" key="8">
    <source>
        <dbReference type="ARBA" id="ARBA00023027"/>
    </source>
</evidence>